<organism evidence="1 2">
    <name type="scientific">Candidatus Bacteroides pullicola</name>
    <dbReference type="NCBI Taxonomy" id="2838475"/>
    <lineage>
        <taxon>Bacteria</taxon>
        <taxon>Pseudomonadati</taxon>
        <taxon>Bacteroidota</taxon>
        <taxon>Bacteroidia</taxon>
        <taxon>Bacteroidales</taxon>
        <taxon>Bacteroidaceae</taxon>
        <taxon>Bacteroides</taxon>
    </lineage>
</organism>
<protein>
    <submittedName>
        <fullName evidence="1">Uncharacterized protein</fullName>
    </submittedName>
</protein>
<name>A0A9D2CKA0_9BACE</name>
<sequence>MYCKYLFFGEAIARAEEADNACIGRRGPVNMLQELPETFTLGDLDRLRAQRGKPTGGRHAIKQVQKWKERNLVMPGLQSGTFVKVPSGDRRQ</sequence>
<dbReference type="AlphaFoldDB" id="A0A9D2CKA0"/>
<gene>
    <name evidence="1" type="ORF">H9824_03510</name>
</gene>
<dbReference type="Proteomes" id="UP000886851">
    <property type="component" value="Unassembled WGS sequence"/>
</dbReference>
<accession>A0A9D2CKA0</accession>
<proteinExistence type="predicted"/>
<dbReference type="EMBL" id="DXCV01000030">
    <property type="protein sequence ID" value="HIY87758.1"/>
    <property type="molecule type" value="Genomic_DNA"/>
</dbReference>
<comment type="caution">
    <text evidence="1">The sequence shown here is derived from an EMBL/GenBank/DDBJ whole genome shotgun (WGS) entry which is preliminary data.</text>
</comment>
<evidence type="ECO:0000313" key="2">
    <source>
        <dbReference type="Proteomes" id="UP000886851"/>
    </source>
</evidence>
<reference evidence="1" key="2">
    <citation type="submission" date="2021-04" db="EMBL/GenBank/DDBJ databases">
        <authorList>
            <person name="Gilroy R."/>
        </authorList>
    </citation>
    <scope>NUCLEOTIDE SEQUENCE</scope>
    <source>
        <strain evidence="1">Gambia2-208</strain>
    </source>
</reference>
<evidence type="ECO:0000313" key="1">
    <source>
        <dbReference type="EMBL" id="HIY87758.1"/>
    </source>
</evidence>
<reference evidence="1" key="1">
    <citation type="journal article" date="2021" name="PeerJ">
        <title>Extensive microbial diversity within the chicken gut microbiome revealed by metagenomics and culture.</title>
        <authorList>
            <person name="Gilroy R."/>
            <person name="Ravi A."/>
            <person name="Getino M."/>
            <person name="Pursley I."/>
            <person name="Horton D.L."/>
            <person name="Alikhan N.F."/>
            <person name="Baker D."/>
            <person name="Gharbi K."/>
            <person name="Hall N."/>
            <person name="Watson M."/>
            <person name="Adriaenssens E.M."/>
            <person name="Foster-Nyarko E."/>
            <person name="Jarju S."/>
            <person name="Secka A."/>
            <person name="Antonio M."/>
            <person name="Oren A."/>
            <person name="Chaudhuri R.R."/>
            <person name="La Ragione R."/>
            <person name="Hildebrand F."/>
            <person name="Pallen M.J."/>
        </authorList>
    </citation>
    <scope>NUCLEOTIDE SEQUENCE</scope>
    <source>
        <strain evidence="1">Gambia2-208</strain>
    </source>
</reference>